<evidence type="ECO:0000313" key="1">
    <source>
        <dbReference type="EMBL" id="GAF08974.1"/>
    </source>
</evidence>
<name>W7Z3B6_9BACL</name>
<evidence type="ECO:0000313" key="2">
    <source>
        <dbReference type="Proteomes" id="UP000019364"/>
    </source>
</evidence>
<sequence>MIIFAALTYMFYHVFDLFGEWVTPVDHYRIPEGHAVKVFQAGDGIKSGEMLGDRLRFYFWYGE</sequence>
<accession>W7Z3B6</accession>
<protein>
    <submittedName>
        <fullName evidence="1">Uncharacterized protein</fullName>
    </submittedName>
</protein>
<reference evidence="1 2" key="1">
    <citation type="journal article" date="2014" name="Genome Announc.">
        <title>Draft Genome Sequence of Paenibacillus pini JCM 16418T, Isolated from the Rhizosphere of Pine Tree.</title>
        <authorList>
            <person name="Yuki M."/>
            <person name="Oshima K."/>
            <person name="Suda W."/>
            <person name="Oshida Y."/>
            <person name="Kitamura K."/>
            <person name="Iida Y."/>
            <person name="Hattori M."/>
            <person name="Ohkuma M."/>
        </authorList>
    </citation>
    <scope>NUCLEOTIDE SEQUENCE [LARGE SCALE GENOMIC DNA]</scope>
    <source>
        <strain evidence="1 2">JCM 16418</strain>
    </source>
</reference>
<organism evidence="1 2">
    <name type="scientific">Paenibacillus pini JCM 16418</name>
    <dbReference type="NCBI Taxonomy" id="1236976"/>
    <lineage>
        <taxon>Bacteria</taxon>
        <taxon>Bacillati</taxon>
        <taxon>Bacillota</taxon>
        <taxon>Bacilli</taxon>
        <taxon>Bacillales</taxon>
        <taxon>Paenibacillaceae</taxon>
        <taxon>Paenibacillus</taxon>
    </lineage>
</organism>
<dbReference type="Proteomes" id="UP000019364">
    <property type="component" value="Unassembled WGS sequence"/>
</dbReference>
<keyword evidence="2" id="KW-1185">Reference proteome</keyword>
<dbReference type="STRING" id="1236976.JCM16418_3086"/>
<dbReference type="InterPro" id="IPR025321">
    <property type="entry name" value="DUF4227"/>
</dbReference>
<dbReference type="AlphaFoldDB" id="W7Z3B6"/>
<dbReference type="eggNOG" id="ENOG5033FXD">
    <property type="taxonomic scope" value="Bacteria"/>
</dbReference>
<dbReference type="Pfam" id="PF14004">
    <property type="entry name" value="DUF4227"/>
    <property type="match status" value="1"/>
</dbReference>
<gene>
    <name evidence="1" type="ORF">JCM16418_3086</name>
</gene>
<dbReference type="EMBL" id="BAVZ01000009">
    <property type="protein sequence ID" value="GAF08974.1"/>
    <property type="molecule type" value="Genomic_DNA"/>
</dbReference>
<comment type="caution">
    <text evidence="1">The sequence shown here is derived from an EMBL/GenBank/DDBJ whole genome shotgun (WGS) entry which is preliminary data.</text>
</comment>
<proteinExistence type="predicted"/>